<evidence type="ECO:0000313" key="12">
    <source>
        <dbReference type="EMBL" id="ADZ91054.1"/>
    </source>
</evidence>
<dbReference type="Proteomes" id="UP000001062">
    <property type="component" value="Chromosome"/>
</dbReference>
<gene>
    <name evidence="12" type="ordered locus">Marme_1798</name>
</gene>
<evidence type="ECO:0000256" key="2">
    <source>
        <dbReference type="ARBA" id="ARBA00022617"/>
    </source>
</evidence>
<name>F2K1C3_MARM1</name>
<evidence type="ECO:0000256" key="9">
    <source>
        <dbReference type="SAM" id="Phobius"/>
    </source>
</evidence>
<evidence type="ECO:0000256" key="10">
    <source>
        <dbReference type="SAM" id="SignalP"/>
    </source>
</evidence>
<feature type="transmembrane region" description="Helical" evidence="9">
    <location>
        <begin position="232"/>
        <end position="251"/>
    </location>
</feature>
<feature type="chain" id="PRO_5003284393" evidence="10">
    <location>
        <begin position="35"/>
        <end position="261"/>
    </location>
</feature>
<evidence type="ECO:0000256" key="3">
    <source>
        <dbReference type="ARBA" id="ARBA00022692"/>
    </source>
</evidence>
<dbReference type="eggNOG" id="COG2857">
    <property type="taxonomic scope" value="Bacteria"/>
</dbReference>
<comment type="cofactor">
    <cofactor evidence="8">
        <name>heme c</name>
        <dbReference type="ChEBI" id="CHEBI:61717"/>
    </cofactor>
    <text evidence="8">Binds 1 heme c group covalently per subunit.</text>
</comment>
<organism evidence="12 13">
    <name type="scientific">Marinomonas mediterranea (strain ATCC 700492 / JCM 21426 / NBRC 103028 / MMB-1)</name>
    <dbReference type="NCBI Taxonomy" id="717774"/>
    <lineage>
        <taxon>Bacteria</taxon>
        <taxon>Pseudomonadati</taxon>
        <taxon>Pseudomonadota</taxon>
        <taxon>Gammaproteobacteria</taxon>
        <taxon>Oceanospirillales</taxon>
        <taxon>Oceanospirillaceae</taxon>
        <taxon>Marinomonas</taxon>
    </lineage>
</organism>
<evidence type="ECO:0000256" key="8">
    <source>
        <dbReference type="PIRSR" id="PIRSR602326-1"/>
    </source>
</evidence>
<proteinExistence type="predicted"/>
<reference evidence="12 13" key="1">
    <citation type="journal article" date="2012" name="Stand. Genomic Sci.">
        <title>Complete genome sequence of the melanogenic marine bacterium Marinomonas mediterranea type strain (MMB-1(T)).</title>
        <authorList>
            <person name="Lucas-Elio P."/>
            <person name="Goodwin L."/>
            <person name="Woyke T."/>
            <person name="Pitluck S."/>
            <person name="Nolan M."/>
            <person name="Kyrpides N.C."/>
            <person name="Detter J.C."/>
            <person name="Copeland A."/>
            <person name="Teshima H."/>
            <person name="Bruce D."/>
            <person name="Detter C."/>
            <person name="Tapia R."/>
            <person name="Han S."/>
            <person name="Land M.L."/>
            <person name="Ivanova N."/>
            <person name="Mikhailova N."/>
            <person name="Johnston A.W."/>
            <person name="Sanchez-Amat A."/>
        </authorList>
    </citation>
    <scope>NUCLEOTIDE SEQUENCE [LARGE SCALE GENOMIC DNA]</scope>
    <source>
        <strain evidence="13">ATCC 700492 / JCM 21426 / NBRC 103028 / MMB-1</strain>
    </source>
</reference>
<evidence type="ECO:0000313" key="13">
    <source>
        <dbReference type="Proteomes" id="UP000001062"/>
    </source>
</evidence>
<dbReference type="GO" id="GO:0020037">
    <property type="term" value="F:heme binding"/>
    <property type="evidence" value="ECO:0007669"/>
    <property type="project" value="InterPro"/>
</dbReference>
<dbReference type="PANTHER" id="PTHR10266:SF3">
    <property type="entry name" value="CYTOCHROME C1, HEME PROTEIN, MITOCHONDRIAL"/>
    <property type="match status" value="1"/>
</dbReference>
<dbReference type="EMBL" id="CP002583">
    <property type="protein sequence ID" value="ADZ91054.1"/>
    <property type="molecule type" value="Genomic_DNA"/>
</dbReference>
<dbReference type="GO" id="GO:0046872">
    <property type="term" value="F:metal ion binding"/>
    <property type="evidence" value="ECO:0007669"/>
    <property type="project" value="UniProtKB-KW"/>
</dbReference>
<dbReference type="OrthoDB" id="9798864at2"/>
<dbReference type="PATRIC" id="fig|717774.3.peg.1855"/>
<keyword evidence="5 9" id="KW-1133">Transmembrane helix</keyword>
<evidence type="ECO:0000256" key="4">
    <source>
        <dbReference type="ARBA" id="ARBA00022723"/>
    </source>
</evidence>
<dbReference type="PANTHER" id="PTHR10266">
    <property type="entry name" value="CYTOCHROME C1"/>
    <property type="match status" value="1"/>
</dbReference>
<dbReference type="AlphaFoldDB" id="F2K1C3"/>
<feature type="binding site" description="covalent" evidence="8">
    <location>
        <position position="69"/>
    </location>
    <ligand>
        <name>heme c</name>
        <dbReference type="ChEBI" id="CHEBI:61717"/>
    </ligand>
</feature>
<evidence type="ECO:0000256" key="1">
    <source>
        <dbReference type="ARBA" id="ARBA00004370"/>
    </source>
</evidence>
<dbReference type="RefSeq" id="WP_013660959.1">
    <property type="nucleotide sequence ID" value="NC_015276.1"/>
</dbReference>
<feature type="signal peptide" evidence="10">
    <location>
        <begin position="1"/>
        <end position="34"/>
    </location>
</feature>
<keyword evidence="13" id="KW-1185">Reference proteome</keyword>
<dbReference type="InterPro" id="IPR009056">
    <property type="entry name" value="Cyt_c-like_dom"/>
</dbReference>
<keyword evidence="6 8" id="KW-0408">Iron</keyword>
<dbReference type="STRING" id="717774.Marme_1798"/>
<dbReference type="GO" id="GO:0009055">
    <property type="term" value="F:electron transfer activity"/>
    <property type="evidence" value="ECO:0007669"/>
    <property type="project" value="InterPro"/>
</dbReference>
<dbReference type="Pfam" id="PF02167">
    <property type="entry name" value="Cytochrom_C1"/>
    <property type="match status" value="2"/>
</dbReference>
<evidence type="ECO:0000256" key="6">
    <source>
        <dbReference type="ARBA" id="ARBA00023004"/>
    </source>
</evidence>
<feature type="binding site" description="covalent" evidence="8">
    <location>
        <position position="66"/>
    </location>
    <ligand>
        <name>heme c</name>
        <dbReference type="ChEBI" id="CHEBI:61717"/>
    </ligand>
</feature>
<protein>
    <submittedName>
        <fullName evidence="12">Cytochrome c1</fullName>
    </submittedName>
</protein>
<accession>F2K1C3</accession>
<keyword evidence="3 9" id="KW-0812">Transmembrane</keyword>
<feature type="binding site" description="covalent" evidence="8">
    <location>
        <position position="70"/>
    </location>
    <ligand>
        <name>heme c</name>
        <dbReference type="ChEBI" id="CHEBI:61717"/>
    </ligand>
</feature>
<dbReference type="SUPFAM" id="SSF46626">
    <property type="entry name" value="Cytochrome c"/>
    <property type="match status" value="1"/>
</dbReference>
<dbReference type="InterPro" id="IPR002326">
    <property type="entry name" value="Cyt_c1"/>
</dbReference>
<dbReference type="Gene3D" id="1.10.760.10">
    <property type="entry name" value="Cytochrome c-like domain"/>
    <property type="match status" value="1"/>
</dbReference>
<evidence type="ECO:0000259" key="11">
    <source>
        <dbReference type="PROSITE" id="PS51007"/>
    </source>
</evidence>
<keyword evidence="10" id="KW-0732">Signal</keyword>
<keyword evidence="7 9" id="KW-0472">Membrane</keyword>
<dbReference type="InterPro" id="IPR036909">
    <property type="entry name" value="Cyt_c-like_dom_sf"/>
</dbReference>
<evidence type="ECO:0000256" key="7">
    <source>
        <dbReference type="ARBA" id="ARBA00023136"/>
    </source>
</evidence>
<dbReference type="PROSITE" id="PS51007">
    <property type="entry name" value="CYTC"/>
    <property type="match status" value="1"/>
</dbReference>
<keyword evidence="4 8" id="KW-0479">Metal-binding</keyword>
<keyword evidence="2 8" id="KW-0349">Heme</keyword>
<sequence length="261" mass="30069" precursor="true">MKAAQHNVISFLFRLTFFSSLAFCGISFSLLSYAAEEGKRYDIPDYVVSHEQASIKRGFETYMQFCASCHKSEFVRHKRISDDLHISWKEYKDQWLGGSEPTSAFLTNSWTFESAKEVFGIVPPDLSLIASQKEPNWVYRYLHSFYKDDAQLYGSNNVLAPNVKMPNVLAFMQGTLEKESCGSDNQNKVEACFNLVKTEQGTMTDQEFNDLIQDLVNFFVYLSEPSRLEAEILAPKVLLFLLVFCLIAYLLKREFWKDISK</sequence>
<evidence type="ECO:0000256" key="5">
    <source>
        <dbReference type="ARBA" id="ARBA00022989"/>
    </source>
</evidence>
<feature type="domain" description="Cytochrome c" evidence="11">
    <location>
        <begin position="53"/>
        <end position="219"/>
    </location>
</feature>
<comment type="subcellular location">
    <subcellularLocation>
        <location evidence="1">Membrane</location>
    </subcellularLocation>
</comment>
<dbReference type="GO" id="GO:0016020">
    <property type="term" value="C:membrane"/>
    <property type="evidence" value="ECO:0007669"/>
    <property type="project" value="UniProtKB-SubCell"/>
</dbReference>
<dbReference type="HOGENOM" id="CLU_078597_0_0_6"/>
<dbReference type="KEGG" id="mme:Marme_1798"/>